<organism evidence="13 14">
    <name type="scientific">Pedobacter boryungensis</name>
    <dbReference type="NCBI Taxonomy" id="869962"/>
    <lineage>
        <taxon>Bacteria</taxon>
        <taxon>Pseudomonadati</taxon>
        <taxon>Bacteroidota</taxon>
        <taxon>Sphingobacteriia</taxon>
        <taxon>Sphingobacteriales</taxon>
        <taxon>Sphingobacteriaceae</taxon>
        <taxon>Pedobacter</taxon>
    </lineage>
</organism>
<accession>A0ABX2D8T9</accession>
<dbReference type="PANTHER" id="PTHR33446">
    <property type="entry name" value="PROTEIN TONB-RELATED"/>
    <property type="match status" value="1"/>
</dbReference>
<dbReference type="SUPFAM" id="SSF74653">
    <property type="entry name" value="TolA/TonB C-terminal domain"/>
    <property type="match status" value="1"/>
</dbReference>
<gene>
    <name evidence="13" type="ORF">HQN85_02000</name>
</gene>
<dbReference type="PANTHER" id="PTHR33446:SF2">
    <property type="entry name" value="PROTEIN TONB"/>
    <property type="match status" value="1"/>
</dbReference>
<feature type="domain" description="TonB C-terminal" evidence="12">
    <location>
        <begin position="188"/>
        <end position="279"/>
    </location>
</feature>
<dbReference type="RefSeq" id="WP_173268675.1">
    <property type="nucleotide sequence ID" value="NZ_JABMKV010000001.1"/>
</dbReference>
<evidence type="ECO:0000313" key="14">
    <source>
        <dbReference type="Proteomes" id="UP000762110"/>
    </source>
</evidence>
<evidence type="ECO:0000256" key="5">
    <source>
        <dbReference type="ARBA" id="ARBA00022519"/>
    </source>
</evidence>
<name>A0ABX2D8T9_9SPHI</name>
<dbReference type="EMBL" id="JABMKV010000001">
    <property type="protein sequence ID" value="NQX30481.1"/>
    <property type="molecule type" value="Genomic_DNA"/>
</dbReference>
<dbReference type="Pfam" id="PF03544">
    <property type="entry name" value="TonB_C"/>
    <property type="match status" value="1"/>
</dbReference>
<dbReference type="InterPro" id="IPR037682">
    <property type="entry name" value="TonB_C"/>
</dbReference>
<dbReference type="NCBIfam" id="TIGR01352">
    <property type="entry name" value="tonB_Cterm"/>
    <property type="match status" value="1"/>
</dbReference>
<keyword evidence="4" id="KW-1003">Cell membrane</keyword>
<dbReference type="InterPro" id="IPR051045">
    <property type="entry name" value="TonB-dependent_transducer"/>
</dbReference>
<evidence type="ECO:0000256" key="11">
    <source>
        <dbReference type="SAM" id="Phobius"/>
    </source>
</evidence>
<dbReference type="Proteomes" id="UP000762110">
    <property type="component" value="Unassembled WGS sequence"/>
</dbReference>
<keyword evidence="6 11" id="KW-0812">Transmembrane</keyword>
<feature type="transmembrane region" description="Helical" evidence="11">
    <location>
        <begin position="41"/>
        <end position="62"/>
    </location>
</feature>
<evidence type="ECO:0000256" key="10">
    <source>
        <dbReference type="SAM" id="MobiDB-lite"/>
    </source>
</evidence>
<evidence type="ECO:0000256" key="1">
    <source>
        <dbReference type="ARBA" id="ARBA00004383"/>
    </source>
</evidence>
<keyword evidence="9 11" id="KW-0472">Membrane</keyword>
<dbReference type="Gene3D" id="3.30.1150.10">
    <property type="match status" value="1"/>
</dbReference>
<evidence type="ECO:0000259" key="12">
    <source>
        <dbReference type="PROSITE" id="PS52015"/>
    </source>
</evidence>
<proteinExistence type="inferred from homology"/>
<evidence type="ECO:0000256" key="9">
    <source>
        <dbReference type="ARBA" id="ARBA00023136"/>
    </source>
</evidence>
<evidence type="ECO:0000256" key="7">
    <source>
        <dbReference type="ARBA" id="ARBA00022927"/>
    </source>
</evidence>
<keyword evidence="3" id="KW-0813">Transport</keyword>
<keyword evidence="14" id="KW-1185">Reference proteome</keyword>
<keyword evidence="5" id="KW-0997">Cell inner membrane</keyword>
<dbReference type="PRINTS" id="PR01374">
    <property type="entry name" value="TONBPROTEIN"/>
</dbReference>
<keyword evidence="7" id="KW-0653">Protein transport</keyword>
<dbReference type="InterPro" id="IPR006260">
    <property type="entry name" value="TonB/TolA_C"/>
</dbReference>
<evidence type="ECO:0000256" key="4">
    <source>
        <dbReference type="ARBA" id="ARBA00022475"/>
    </source>
</evidence>
<keyword evidence="8 11" id="KW-1133">Transmembrane helix</keyword>
<comment type="similarity">
    <text evidence="2">Belongs to the TonB family.</text>
</comment>
<dbReference type="PROSITE" id="PS52015">
    <property type="entry name" value="TONB_CTD"/>
    <property type="match status" value="1"/>
</dbReference>
<protein>
    <submittedName>
        <fullName evidence="13">TonB family protein</fullName>
    </submittedName>
</protein>
<feature type="region of interest" description="Disordered" evidence="10">
    <location>
        <begin position="141"/>
        <end position="169"/>
    </location>
</feature>
<sequence length="279" mass="30446">MFNNSSNLYGSEWLALVFSNRNKNYGAYELRSQSSSILTKSLFIAGAVFISMFVIPLLYAHFKPAPEVLTTRVIEIANPEAIHEMKKEEPKKEEPIKKAEPVKQQVAAKSVSISVKVVADPVDNTPPPTTAQIQNSVISSTPQEGAEGKGNIEPISNTGGSGLGTAPDGANDTKIYEGGVENYPEFPGGMAAWSKFIQKNLKYPYMAQDAGIQGKVFLSFVVEKDGSITDVQVTRGIGYGCDDEAVRVIKKSPRWKAGSQNNQTVRVRYSMPISYMLSQ</sequence>
<evidence type="ECO:0000256" key="8">
    <source>
        <dbReference type="ARBA" id="ARBA00022989"/>
    </source>
</evidence>
<evidence type="ECO:0000256" key="2">
    <source>
        <dbReference type="ARBA" id="ARBA00006555"/>
    </source>
</evidence>
<comment type="subcellular location">
    <subcellularLocation>
        <location evidence="1">Cell inner membrane</location>
        <topology evidence="1">Single-pass membrane protein</topology>
        <orientation evidence="1">Periplasmic side</orientation>
    </subcellularLocation>
</comment>
<evidence type="ECO:0000313" key="13">
    <source>
        <dbReference type="EMBL" id="NQX30481.1"/>
    </source>
</evidence>
<dbReference type="InterPro" id="IPR003538">
    <property type="entry name" value="TonB"/>
</dbReference>
<evidence type="ECO:0000256" key="6">
    <source>
        <dbReference type="ARBA" id="ARBA00022692"/>
    </source>
</evidence>
<evidence type="ECO:0000256" key="3">
    <source>
        <dbReference type="ARBA" id="ARBA00022448"/>
    </source>
</evidence>
<comment type="caution">
    <text evidence="13">The sequence shown here is derived from an EMBL/GenBank/DDBJ whole genome shotgun (WGS) entry which is preliminary data.</text>
</comment>
<reference evidence="13 14" key="1">
    <citation type="submission" date="2020-05" db="EMBL/GenBank/DDBJ databases">
        <title>Description of Pedobacter foliorum sp. nov.</title>
        <authorList>
            <person name="Qi S."/>
            <person name="Carlier A."/>
            <person name="Cnockaert M."/>
            <person name="Vandamme P."/>
        </authorList>
    </citation>
    <scope>NUCLEOTIDE SEQUENCE [LARGE SCALE GENOMIC DNA]</scope>
    <source>
        <strain evidence="13 14">LMG 31300</strain>
    </source>
</reference>